<comment type="caution">
    <text evidence="1">The sequence shown here is derived from an EMBL/GenBank/DDBJ whole genome shotgun (WGS) entry which is preliminary data.</text>
</comment>
<keyword evidence="2" id="KW-1185">Reference proteome</keyword>
<keyword evidence="1" id="KW-0418">Kinase</keyword>
<gene>
    <name evidence="1" type="ORF">OWV82_016433</name>
</gene>
<sequence>MTTVRKRCLNLRLDLLTATKRPRLCPISDVAATYSQGIDLLSQHEILKVLGRGDGGTVNKVRNKQTLAVYALKIIRGDIKSSQELDILRRISSPRIVHCHQIFEKPSGEAQILMEYMDIGTLDTYRKSHGHLCEEVIADISRQVLKGLVYMRSKNILHHDIKPSNLLINEKMEVKIIADFGISKIVGSGTNHCNSFFGTYASMSPERFDTVKNSEYDVYAADAWSFGVTTMEVYVGYYPFLLQEEKTAYWLALMSAICGGEPPCLTNSSSTSQFKDFINCCLQKYPRMRWTASQLLLHPFVAEQDSV</sequence>
<protein>
    <submittedName>
        <fullName evidence="1">Mitogen-activated protein kinase</fullName>
    </submittedName>
</protein>
<keyword evidence="1" id="KW-0808">Transferase</keyword>
<reference evidence="1 2" key="1">
    <citation type="journal article" date="2023" name="Science">
        <title>Complex scaffold remodeling in plant triterpene biosynthesis.</title>
        <authorList>
            <person name="De La Pena R."/>
            <person name="Hodgson H."/>
            <person name="Liu J.C."/>
            <person name="Stephenson M.J."/>
            <person name="Martin A.C."/>
            <person name="Owen C."/>
            <person name="Harkess A."/>
            <person name="Leebens-Mack J."/>
            <person name="Jimenez L.E."/>
            <person name="Osbourn A."/>
            <person name="Sattely E.S."/>
        </authorList>
    </citation>
    <scope>NUCLEOTIDE SEQUENCE [LARGE SCALE GENOMIC DNA]</scope>
    <source>
        <strain evidence="2">cv. JPN11</strain>
        <tissue evidence="1">Leaf</tissue>
    </source>
</reference>
<dbReference type="Proteomes" id="UP001164539">
    <property type="component" value="Chromosome 9"/>
</dbReference>
<name>A0ACC1XGW8_MELAZ</name>
<organism evidence="1 2">
    <name type="scientific">Melia azedarach</name>
    <name type="common">Chinaberry tree</name>
    <dbReference type="NCBI Taxonomy" id="155640"/>
    <lineage>
        <taxon>Eukaryota</taxon>
        <taxon>Viridiplantae</taxon>
        <taxon>Streptophyta</taxon>
        <taxon>Embryophyta</taxon>
        <taxon>Tracheophyta</taxon>
        <taxon>Spermatophyta</taxon>
        <taxon>Magnoliopsida</taxon>
        <taxon>eudicotyledons</taxon>
        <taxon>Gunneridae</taxon>
        <taxon>Pentapetalae</taxon>
        <taxon>rosids</taxon>
        <taxon>malvids</taxon>
        <taxon>Sapindales</taxon>
        <taxon>Meliaceae</taxon>
        <taxon>Melia</taxon>
    </lineage>
</organism>
<evidence type="ECO:0000313" key="1">
    <source>
        <dbReference type="EMBL" id="KAJ4710219.1"/>
    </source>
</evidence>
<proteinExistence type="predicted"/>
<evidence type="ECO:0000313" key="2">
    <source>
        <dbReference type="Proteomes" id="UP001164539"/>
    </source>
</evidence>
<dbReference type="EMBL" id="CM051402">
    <property type="protein sequence ID" value="KAJ4710219.1"/>
    <property type="molecule type" value="Genomic_DNA"/>
</dbReference>
<accession>A0ACC1XGW8</accession>